<dbReference type="PANTHER" id="PTHR24220">
    <property type="entry name" value="IMPORT ATP-BINDING PROTEIN"/>
    <property type="match status" value="1"/>
</dbReference>
<organism evidence="5 6">
    <name type="scientific">Hydrogenophaga pseudoflava</name>
    <name type="common">Pseudomonas carboxydoflava</name>
    <dbReference type="NCBI Taxonomy" id="47421"/>
    <lineage>
        <taxon>Bacteria</taxon>
        <taxon>Pseudomonadati</taxon>
        <taxon>Pseudomonadota</taxon>
        <taxon>Betaproteobacteria</taxon>
        <taxon>Burkholderiales</taxon>
        <taxon>Comamonadaceae</taxon>
        <taxon>Hydrogenophaga</taxon>
    </lineage>
</organism>
<dbReference type="AlphaFoldDB" id="A0A4P6X390"/>
<keyword evidence="1" id="KW-0472">Membrane</keyword>
<dbReference type="GO" id="GO:0005886">
    <property type="term" value="C:plasma membrane"/>
    <property type="evidence" value="ECO:0007669"/>
    <property type="project" value="TreeGrafter"/>
</dbReference>
<evidence type="ECO:0000256" key="1">
    <source>
        <dbReference type="ARBA" id="ARBA00022475"/>
    </source>
</evidence>
<keyword evidence="3 5" id="KW-0067">ATP-binding</keyword>
<dbReference type="GO" id="GO:0022857">
    <property type="term" value="F:transmembrane transporter activity"/>
    <property type="evidence" value="ECO:0007669"/>
    <property type="project" value="TreeGrafter"/>
</dbReference>
<name>A0A4P6X390_HYDPS</name>
<dbReference type="Gene3D" id="3.40.50.300">
    <property type="entry name" value="P-loop containing nucleotide triphosphate hydrolases"/>
    <property type="match status" value="1"/>
</dbReference>
<reference evidence="5 6" key="1">
    <citation type="submission" date="2019-03" db="EMBL/GenBank/DDBJ databases">
        <authorList>
            <person name="Sebastian G."/>
            <person name="Baumann P."/>
            <person name="Ruckert C."/>
            <person name="Kalinowski J."/>
            <person name="Nebel B."/>
            <person name="Takors R."/>
            <person name="Blombach B."/>
        </authorList>
    </citation>
    <scope>NUCLEOTIDE SEQUENCE [LARGE SCALE GENOMIC DNA]</scope>
    <source>
        <strain evidence="5 6">DSM 1084</strain>
    </source>
</reference>
<evidence type="ECO:0000256" key="3">
    <source>
        <dbReference type="ARBA" id="ARBA00022840"/>
    </source>
</evidence>
<dbReference type="SUPFAM" id="SSF52540">
    <property type="entry name" value="P-loop containing nucleoside triphosphate hydrolases"/>
    <property type="match status" value="1"/>
</dbReference>
<dbReference type="InterPro" id="IPR027417">
    <property type="entry name" value="P-loop_NTPase"/>
</dbReference>
<dbReference type="SMART" id="SM00382">
    <property type="entry name" value="AAA"/>
    <property type="match status" value="1"/>
</dbReference>
<dbReference type="InterPro" id="IPR015854">
    <property type="entry name" value="ABC_transpr_LolD-like"/>
</dbReference>
<accession>A0A4P6X390</accession>
<dbReference type="GO" id="GO:0016887">
    <property type="term" value="F:ATP hydrolysis activity"/>
    <property type="evidence" value="ECO:0007669"/>
    <property type="project" value="InterPro"/>
</dbReference>
<proteinExistence type="predicted"/>
<keyword evidence="6" id="KW-1185">Reference proteome</keyword>
<dbReference type="PANTHER" id="PTHR24220:SF611">
    <property type="entry name" value="ATP-BINDING COMPONENT OF ABC TRANSPORTER-RELATED"/>
    <property type="match status" value="1"/>
</dbReference>
<dbReference type="Pfam" id="PF00005">
    <property type="entry name" value="ABC_tran"/>
    <property type="match status" value="1"/>
</dbReference>
<dbReference type="GO" id="GO:0005524">
    <property type="term" value="F:ATP binding"/>
    <property type="evidence" value="ECO:0007669"/>
    <property type="project" value="UniProtKB-KW"/>
</dbReference>
<gene>
    <name evidence="5" type="primary">ytrE2</name>
    <name evidence="5" type="ORF">HPF_18025</name>
</gene>
<evidence type="ECO:0000313" key="5">
    <source>
        <dbReference type="EMBL" id="QBM29599.1"/>
    </source>
</evidence>
<dbReference type="InterPro" id="IPR003593">
    <property type="entry name" value="AAA+_ATPase"/>
</dbReference>
<keyword evidence="2" id="KW-0547">Nucleotide-binding</keyword>
<evidence type="ECO:0000313" key="6">
    <source>
        <dbReference type="Proteomes" id="UP000293912"/>
    </source>
</evidence>
<evidence type="ECO:0000259" key="4">
    <source>
        <dbReference type="PROSITE" id="PS50893"/>
    </source>
</evidence>
<dbReference type="PROSITE" id="PS50893">
    <property type="entry name" value="ABC_TRANSPORTER_2"/>
    <property type="match status" value="1"/>
</dbReference>
<dbReference type="PROSITE" id="PS00211">
    <property type="entry name" value="ABC_TRANSPORTER_1"/>
    <property type="match status" value="1"/>
</dbReference>
<dbReference type="EMBL" id="CP037867">
    <property type="protein sequence ID" value="QBM29599.1"/>
    <property type="molecule type" value="Genomic_DNA"/>
</dbReference>
<sequence>MIETRGLGFAYPQAPVLRFPDVAVPQGGTLLLRGPSGSGKSTWLALVAGLLTLSSGEVVVAGQAVQALAGAPRDRWRARCLGFLPQKLFLSEALSVADNLALVFFAAGLPVDRGAIHHALAALDLAALAGRKPSQLSGGQAQRVALARALLLRPRVLLVDEPTASLDDEACAAALDLLRRCAAGAGATLVISTHDARVVQALPDAQTLRLAREGFA</sequence>
<dbReference type="KEGG" id="hpse:HPF_18025"/>
<dbReference type="InterPro" id="IPR003439">
    <property type="entry name" value="ABC_transporter-like_ATP-bd"/>
</dbReference>
<evidence type="ECO:0000256" key="2">
    <source>
        <dbReference type="ARBA" id="ARBA00022741"/>
    </source>
</evidence>
<dbReference type="Proteomes" id="UP000293912">
    <property type="component" value="Chromosome"/>
</dbReference>
<dbReference type="RefSeq" id="WP_133157423.1">
    <property type="nucleotide sequence ID" value="NZ_CP037867.1"/>
</dbReference>
<dbReference type="InterPro" id="IPR017871">
    <property type="entry name" value="ABC_transporter-like_CS"/>
</dbReference>
<keyword evidence="1" id="KW-1003">Cell membrane</keyword>
<protein>
    <submittedName>
        <fullName evidence="5">ABC transporter ATP-binding protein YtrE</fullName>
    </submittedName>
</protein>
<feature type="domain" description="ABC transporter" evidence="4">
    <location>
        <begin position="2"/>
        <end position="216"/>
    </location>
</feature>